<feature type="coiled-coil region" evidence="1">
    <location>
        <begin position="96"/>
        <end position="123"/>
    </location>
</feature>
<feature type="transmembrane region" description="Helical" evidence="2">
    <location>
        <begin position="21"/>
        <end position="41"/>
    </location>
</feature>
<feature type="transmembrane region" description="Helical" evidence="2">
    <location>
        <begin position="47"/>
        <end position="65"/>
    </location>
</feature>
<evidence type="ECO:0000313" key="3">
    <source>
        <dbReference type="EMBL" id="GAA3710623.1"/>
    </source>
</evidence>
<gene>
    <name evidence="3" type="ORF">GCM10022224_090110</name>
</gene>
<comment type="caution">
    <text evidence="3">The sequence shown here is derived from an EMBL/GenBank/DDBJ whole genome shotgun (WGS) entry which is preliminary data.</text>
</comment>
<proteinExistence type="predicted"/>
<reference evidence="4" key="1">
    <citation type="journal article" date="2019" name="Int. J. Syst. Evol. Microbiol.">
        <title>The Global Catalogue of Microorganisms (GCM) 10K type strain sequencing project: providing services to taxonomists for standard genome sequencing and annotation.</title>
        <authorList>
            <consortium name="The Broad Institute Genomics Platform"/>
            <consortium name="The Broad Institute Genome Sequencing Center for Infectious Disease"/>
            <person name="Wu L."/>
            <person name="Ma J."/>
        </authorList>
    </citation>
    <scope>NUCLEOTIDE SEQUENCE [LARGE SCALE GENOMIC DNA]</scope>
    <source>
        <strain evidence="4">JCM 16904</strain>
    </source>
</reference>
<evidence type="ECO:0000313" key="4">
    <source>
        <dbReference type="Proteomes" id="UP001500902"/>
    </source>
</evidence>
<name>A0ABP7E0N1_9ACTN</name>
<keyword evidence="1" id="KW-0175">Coiled coil</keyword>
<organism evidence="3 4">
    <name type="scientific">Nonomuraea antimicrobica</name>
    <dbReference type="NCBI Taxonomy" id="561173"/>
    <lineage>
        <taxon>Bacteria</taxon>
        <taxon>Bacillati</taxon>
        <taxon>Actinomycetota</taxon>
        <taxon>Actinomycetes</taxon>
        <taxon>Streptosporangiales</taxon>
        <taxon>Streptosporangiaceae</taxon>
        <taxon>Nonomuraea</taxon>
    </lineage>
</organism>
<evidence type="ECO:0000256" key="2">
    <source>
        <dbReference type="SAM" id="Phobius"/>
    </source>
</evidence>
<keyword evidence="4" id="KW-1185">Reference proteome</keyword>
<dbReference type="Proteomes" id="UP001500902">
    <property type="component" value="Unassembled WGS sequence"/>
</dbReference>
<keyword evidence="2" id="KW-0812">Transmembrane</keyword>
<dbReference type="RefSeq" id="WP_344893606.1">
    <property type="nucleotide sequence ID" value="NZ_BAAAZP010000210.1"/>
</dbReference>
<sequence>MKQRLRDFIRALSSGNSIFKGFTYASVSMGAAVLATLFNRYFALEGWIWVGSVVVGFVLVNAFGASASQKKAREQAALVDPQKRLGARIEAVDKAFAEAATLMEELRRDLAAQEAARRRLVTEAQHQQQLIGMDREEAEAVRQLILGETRADIARQRRAQWVFFVLGAVVSIPIGVAINWFIP</sequence>
<keyword evidence="2" id="KW-0472">Membrane</keyword>
<protein>
    <recommendedName>
        <fullName evidence="5">Holin-X, holin superfamily III</fullName>
    </recommendedName>
</protein>
<accession>A0ABP7E0N1</accession>
<keyword evidence="2" id="KW-1133">Transmembrane helix</keyword>
<feature type="transmembrane region" description="Helical" evidence="2">
    <location>
        <begin position="161"/>
        <end position="182"/>
    </location>
</feature>
<evidence type="ECO:0000256" key="1">
    <source>
        <dbReference type="SAM" id="Coils"/>
    </source>
</evidence>
<evidence type="ECO:0008006" key="5">
    <source>
        <dbReference type="Google" id="ProtNLM"/>
    </source>
</evidence>
<dbReference type="EMBL" id="BAAAZP010000210">
    <property type="protein sequence ID" value="GAA3710623.1"/>
    <property type="molecule type" value="Genomic_DNA"/>
</dbReference>